<evidence type="ECO:0000313" key="1">
    <source>
        <dbReference type="EMBL" id="KAK7437848.1"/>
    </source>
</evidence>
<dbReference type="Proteomes" id="UP001498398">
    <property type="component" value="Unassembled WGS sequence"/>
</dbReference>
<protein>
    <recommendedName>
        <fullName evidence="3">F-box domain-containing protein</fullName>
    </recommendedName>
</protein>
<dbReference type="Gene3D" id="1.20.1280.50">
    <property type="match status" value="1"/>
</dbReference>
<evidence type="ECO:0008006" key="3">
    <source>
        <dbReference type="Google" id="ProtNLM"/>
    </source>
</evidence>
<sequence length="461" mass="52664">MPKPHSHRLPNELLAEIFILCIPRISRLYFFDIDNRLDTEPVYPHVALQLSQVCSRWRGVALSTSYLWSQIVIMSSQSKGLRNAAKASSLLEWTSHYLKHSRNQPLEIALQSPADDLTPFLMQPLYHTLLEESQRWKWVHFNLYCPHIEELSIPQSLPMLEFVHFHVNSLMHVFNFPSLIAPRLRDIALSEIMITRARRKYVPALEALTKSCPSLVNIFLLHASAVFALECLLFAPSCCLSIDLVPGLSGPFSEFEDWPVTASISALVTNSKYTVDDQSNDPLYDLLNNILSLPNVHLLDFTGGRFSGRPFPHAPLISFLSRRRPNETPITKFILKRWILKDEYLLQILELLPALEHLVVDEKIPKKRRRKGRTLSSSFLRALRVPPNGSASKWFLPHLRNLTLTFGQEVDYEALTDLIRSRQGVDISGLEQVSISVPRKLVDIEGIELLRVMDSVVVELV</sequence>
<comment type="caution">
    <text evidence="1">The sequence shown here is derived from an EMBL/GenBank/DDBJ whole genome shotgun (WGS) entry which is preliminary data.</text>
</comment>
<organism evidence="1 2">
    <name type="scientific">Marasmiellus scandens</name>
    <dbReference type="NCBI Taxonomy" id="2682957"/>
    <lineage>
        <taxon>Eukaryota</taxon>
        <taxon>Fungi</taxon>
        <taxon>Dikarya</taxon>
        <taxon>Basidiomycota</taxon>
        <taxon>Agaricomycotina</taxon>
        <taxon>Agaricomycetes</taxon>
        <taxon>Agaricomycetidae</taxon>
        <taxon>Agaricales</taxon>
        <taxon>Marasmiineae</taxon>
        <taxon>Omphalotaceae</taxon>
        <taxon>Marasmiellus</taxon>
    </lineage>
</organism>
<accession>A0ABR1IQX0</accession>
<name>A0ABR1IQX0_9AGAR</name>
<dbReference type="EMBL" id="JBANRG010000082">
    <property type="protein sequence ID" value="KAK7437848.1"/>
    <property type="molecule type" value="Genomic_DNA"/>
</dbReference>
<proteinExistence type="predicted"/>
<reference evidence="1 2" key="1">
    <citation type="submission" date="2024-01" db="EMBL/GenBank/DDBJ databases">
        <title>A draft genome for the cacao thread blight pathogen Marasmiellus scandens.</title>
        <authorList>
            <person name="Baruah I.K."/>
            <person name="Leung J."/>
            <person name="Bukari Y."/>
            <person name="Amoako-Attah I."/>
            <person name="Meinhardt L.W."/>
            <person name="Bailey B.A."/>
            <person name="Cohen S.P."/>
        </authorList>
    </citation>
    <scope>NUCLEOTIDE SEQUENCE [LARGE SCALE GENOMIC DNA]</scope>
    <source>
        <strain evidence="1 2">GH-19</strain>
    </source>
</reference>
<evidence type="ECO:0000313" key="2">
    <source>
        <dbReference type="Proteomes" id="UP001498398"/>
    </source>
</evidence>
<gene>
    <name evidence="1" type="ORF">VKT23_018285</name>
</gene>
<keyword evidence="2" id="KW-1185">Reference proteome</keyword>